<name>A0A1B8ZD50_9FLAO</name>
<dbReference type="Proteomes" id="UP000092651">
    <property type="component" value="Unassembled WGS sequence"/>
</dbReference>
<dbReference type="AlphaFoldDB" id="A0A1B8ZD50"/>
<proteinExistence type="predicted"/>
<protein>
    <recommendedName>
        <fullName evidence="4">DUF4369 domain-containing protein</fullName>
    </recommendedName>
</protein>
<evidence type="ECO:0000313" key="2">
    <source>
        <dbReference type="EMBL" id="OCA69456.1"/>
    </source>
</evidence>
<dbReference type="RefSeq" id="WP_065395644.1">
    <property type="nucleotide sequence ID" value="NZ_MAYH01000045.1"/>
</dbReference>
<sequence length="319" mass="36787">MKLNFNKVFLFLMVFCSMLMYAQKNTSNFDGVYKSKGAAFVINKNKTFLVIAYGTLIKGTWTVEKDILHLKPKNPDAKFYVYARKNPDIKKGMRMSFMGDGVGSNILVGEFPDKMQPLFNDDANCMDYPNVHIFKEKLPAITLLEEQNYENGRGVDIPKLMYNFPTGEYNDFIVQYMKDSLYYNDFIFKITKQGLSEMNEGSEKPLKKSSQKELSDEKELNFLNQSFDMAFDADYKLVNNAYNMNDDMTEKIDLASYKYDKQRNVYVNPAVPVKGLNYKSDDFHYNDVLMKFDKITGTSQAQVAVKKLSKPLFVANCNN</sequence>
<feature type="signal peptide" evidence="1">
    <location>
        <begin position="1"/>
        <end position="22"/>
    </location>
</feature>
<evidence type="ECO:0000256" key="1">
    <source>
        <dbReference type="SAM" id="SignalP"/>
    </source>
</evidence>
<comment type="caution">
    <text evidence="2">The sequence shown here is derived from an EMBL/GenBank/DDBJ whole genome shotgun (WGS) entry which is preliminary data.</text>
</comment>
<reference evidence="2 3" key="1">
    <citation type="submission" date="2016-07" db="EMBL/GenBank/DDBJ databases">
        <authorList>
            <person name="Jeong J.-J."/>
            <person name="Kim D.W."/>
            <person name="Sang M.K."/>
            <person name="Choi I.-G."/>
            <person name="Kim K.D."/>
        </authorList>
    </citation>
    <scope>NUCLEOTIDE SEQUENCE [LARGE SCALE GENOMIC DNA]</scope>
    <source>
        <strain evidence="2 3">UTM-3</strain>
    </source>
</reference>
<organism evidence="2 3">
    <name type="scientific">Chryseobacterium artocarpi</name>
    <dbReference type="NCBI Taxonomy" id="1414727"/>
    <lineage>
        <taxon>Bacteria</taxon>
        <taxon>Pseudomonadati</taxon>
        <taxon>Bacteroidota</taxon>
        <taxon>Flavobacteriia</taxon>
        <taxon>Flavobacteriales</taxon>
        <taxon>Weeksellaceae</taxon>
        <taxon>Chryseobacterium group</taxon>
        <taxon>Chryseobacterium</taxon>
    </lineage>
</organism>
<keyword evidence="1" id="KW-0732">Signal</keyword>
<accession>A0A1B8ZD50</accession>
<feature type="chain" id="PRO_5008620454" description="DUF4369 domain-containing protein" evidence="1">
    <location>
        <begin position="23"/>
        <end position="319"/>
    </location>
</feature>
<keyword evidence="3" id="KW-1185">Reference proteome</keyword>
<dbReference type="EMBL" id="MAYH01000045">
    <property type="protein sequence ID" value="OCA69456.1"/>
    <property type="molecule type" value="Genomic_DNA"/>
</dbReference>
<evidence type="ECO:0008006" key="4">
    <source>
        <dbReference type="Google" id="ProtNLM"/>
    </source>
</evidence>
<gene>
    <name evidence="2" type="ORF">BBI01_15065</name>
</gene>
<evidence type="ECO:0000313" key="3">
    <source>
        <dbReference type="Proteomes" id="UP000092651"/>
    </source>
</evidence>